<proteinExistence type="predicted"/>
<feature type="transmembrane region" description="Helical" evidence="1">
    <location>
        <begin position="39"/>
        <end position="62"/>
    </location>
</feature>
<feature type="transmembrane region" description="Helical" evidence="1">
    <location>
        <begin position="149"/>
        <end position="170"/>
    </location>
</feature>
<feature type="transmembrane region" description="Helical" evidence="1">
    <location>
        <begin position="240"/>
        <end position="258"/>
    </location>
</feature>
<feature type="transmembrane region" description="Helical" evidence="1">
    <location>
        <begin position="121"/>
        <end position="137"/>
    </location>
</feature>
<feature type="transmembrane region" description="Helical" evidence="1">
    <location>
        <begin position="270"/>
        <end position="287"/>
    </location>
</feature>
<sequence length="288" mass="32397">MVLIGIIASIFAAIGQALNCALTKDCQEKYHIYGFRMLIGAHIGMGFILLWPFIFCSYYTYFEWEHLIDLFKINLPFLFAQYFMMQSIRVSDASIVSPLLVLKIPVLAAISIVLFKDSYAIHQYLAIAAILLLSWYFSSLSGQIKIKALIFVFLASSCYVLSDIAITNYAKKFAVHPIEQVMIANCFNYIAGALFFLPCAFIKKVKVKDVYNCKYVALSWIISVTLIVMGFNLSGLVSGTIIQSLRGAFGIIIALLFFRNEMADHGARWQLKITISILMTLAVASFYL</sequence>
<dbReference type="Proteomes" id="UP000018458">
    <property type="component" value="Unassembled WGS sequence"/>
</dbReference>
<reference evidence="2 3" key="1">
    <citation type="submission" date="2011-01" db="EMBL/GenBank/DDBJ databases">
        <authorList>
            <person name="Weinstock G."/>
            <person name="Sodergren E."/>
            <person name="Clifton S."/>
            <person name="Fulton L."/>
            <person name="Fulton B."/>
            <person name="Courtney L."/>
            <person name="Fronick C."/>
            <person name="Harrison M."/>
            <person name="Strong C."/>
            <person name="Farmer C."/>
            <person name="Delahaunty K."/>
            <person name="Markovic C."/>
            <person name="Hall O."/>
            <person name="Minx P."/>
            <person name="Tomlinson C."/>
            <person name="Mitreva M."/>
            <person name="Hou S."/>
            <person name="Chen J."/>
            <person name="Wollam A."/>
            <person name="Pepin K.H."/>
            <person name="Johnson M."/>
            <person name="Bhonagiri V."/>
            <person name="Zhang X."/>
            <person name="Suruliraj S."/>
            <person name="Warren W."/>
            <person name="Chinwalla A."/>
            <person name="Mardis E.R."/>
            <person name="Wilson R.K."/>
        </authorList>
    </citation>
    <scope>NUCLEOTIDE SEQUENCE [LARGE SCALE GENOMIC DNA]</scope>
    <source>
        <strain evidence="3">DSM 22608 / JCM 16073 / KCTC 15190 / YIT 12066</strain>
    </source>
</reference>
<feature type="transmembrane region" description="Helical" evidence="1">
    <location>
        <begin position="182"/>
        <end position="203"/>
    </location>
</feature>
<evidence type="ECO:0000256" key="1">
    <source>
        <dbReference type="SAM" id="Phobius"/>
    </source>
</evidence>
<dbReference type="eggNOG" id="COG0697">
    <property type="taxonomic scope" value="Bacteria"/>
</dbReference>
<keyword evidence="3" id="KW-1185">Reference proteome</keyword>
<dbReference type="HOGENOM" id="CLU_084217_0_0_6"/>
<keyword evidence="1" id="KW-1133">Transmembrane helix</keyword>
<protein>
    <submittedName>
        <fullName evidence="2">Antimicrobial peptide</fullName>
    </submittedName>
</protein>
<organism evidence="2 3">
    <name type="scientific">Succinatimonas hippei (strain DSM 22608 / JCM 16073 / KCTC 15190 / YIT 12066)</name>
    <dbReference type="NCBI Taxonomy" id="762983"/>
    <lineage>
        <taxon>Bacteria</taxon>
        <taxon>Pseudomonadati</taxon>
        <taxon>Pseudomonadota</taxon>
        <taxon>Gammaproteobacteria</taxon>
        <taxon>Aeromonadales</taxon>
        <taxon>Succinivibrionaceae</taxon>
        <taxon>Succinatimonas</taxon>
    </lineage>
</organism>
<dbReference type="EMBL" id="AEVO01000031">
    <property type="protein sequence ID" value="EFY07536.1"/>
    <property type="molecule type" value="Genomic_DNA"/>
</dbReference>
<gene>
    <name evidence="2" type="ORF">HMPREF9444_00678</name>
</gene>
<keyword evidence="1" id="KW-0472">Membrane</keyword>
<comment type="caution">
    <text evidence="2">The sequence shown here is derived from an EMBL/GenBank/DDBJ whole genome shotgun (WGS) entry which is preliminary data.</text>
</comment>
<feature type="transmembrane region" description="Helical" evidence="1">
    <location>
        <begin position="215"/>
        <end position="234"/>
    </location>
</feature>
<dbReference type="SUPFAM" id="SSF103481">
    <property type="entry name" value="Multidrug resistance efflux transporter EmrE"/>
    <property type="match status" value="1"/>
</dbReference>
<feature type="transmembrane region" description="Helical" evidence="1">
    <location>
        <begin position="93"/>
        <end position="115"/>
    </location>
</feature>
<name>E8LJ05_SUCHY</name>
<keyword evidence="1" id="KW-0812">Transmembrane</keyword>
<dbReference type="InterPro" id="IPR037185">
    <property type="entry name" value="EmrE-like"/>
</dbReference>
<evidence type="ECO:0000313" key="3">
    <source>
        <dbReference type="Proteomes" id="UP000018458"/>
    </source>
</evidence>
<accession>E8LJ05</accession>
<dbReference type="RefSeq" id="WP_009142893.1">
    <property type="nucleotide sequence ID" value="NZ_GL830968.1"/>
</dbReference>
<evidence type="ECO:0000313" key="2">
    <source>
        <dbReference type="EMBL" id="EFY07536.1"/>
    </source>
</evidence>
<dbReference type="AlphaFoldDB" id="E8LJ05"/>